<name>A0ABD6EZ13_9BILA</name>
<accession>A0ABD6EZ13</accession>
<dbReference type="PROSITE" id="PS00678">
    <property type="entry name" value="WD_REPEATS_1"/>
    <property type="match status" value="1"/>
</dbReference>
<evidence type="ECO:0000259" key="5">
    <source>
        <dbReference type="Pfam" id="PF23609"/>
    </source>
</evidence>
<protein>
    <recommendedName>
        <fullName evidence="5">EIPR1-like beta-propeller domain-containing protein</fullName>
    </recommendedName>
</protein>
<gene>
    <name evidence="6" type="ORF">AB6A40_009198</name>
</gene>
<keyword evidence="7" id="KW-1185">Reference proteome</keyword>
<dbReference type="Pfam" id="PF23609">
    <property type="entry name" value="Beta-prop_EIPR1"/>
    <property type="match status" value="1"/>
</dbReference>
<dbReference type="Pfam" id="PF00400">
    <property type="entry name" value="WD40"/>
    <property type="match status" value="1"/>
</dbReference>
<dbReference type="Gene3D" id="2.130.10.10">
    <property type="entry name" value="YVTN repeat-like/Quinoprotein amine dehydrogenase"/>
    <property type="match status" value="1"/>
</dbReference>
<dbReference type="PANTHER" id="PTHR14205">
    <property type="entry name" value="WD-REPEAT PROTEIN"/>
    <property type="match status" value="1"/>
</dbReference>
<dbReference type="InterPro" id="IPR019775">
    <property type="entry name" value="WD40_repeat_CS"/>
</dbReference>
<dbReference type="SMART" id="SM00320">
    <property type="entry name" value="WD40"/>
    <property type="match status" value="6"/>
</dbReference>
<evidence type="ECO:0000256" key="2">
    <source>
        <dbReference type="ARBA" id="ARBA00022574"/>
    </source>
</evidence>
<dbReference type="EMBL" id="JBGFUD010009417">
    <property type="protein sequence ID" value="MFH4982489.1"/>
    <property type="molecule type" value="Genomic_DNA"/>
</dbReference>
<evidence type="ECO:0000313" key="6">
    <source>
        <dbReference type="EMBL" id="MFH4982489.1"/>
    </source>
</evidence>
<comment type="caution">
    <text evidence="6">The sequence shown here is derived from an EMBL/GenBank/DDBJ whole genome shotgun (WGS) entry which is preliminary data.</text>
</comment>
<keyword evidence="2 4" id="KW-0853">WD repeat</keyword>
<dbReference type="InterPro" id="IPR015943">
    <property type="entry name" value="WD40/YVTN_repeat-like_dom_sf"/>
</dbReference>
<evidence type="ECO:0000256" key="3">
    <source>
        <dbReference type="ARBA" id="ARBA00022737"/>
    </source>
</evidence>
<reference evidence="6 7" key="1">
    <citation type="submission" date="2024-08" db="EMBL/GenBank/DDBJ databases">
        <title>Gnathostoma spinigerum genome.</title>
        <authorList>
            <person name="Gonzalez-Bertolin B."/>
            <person name="Monzon S."/>
            <person name="Zaballos A."/>
            <person name="Jimenez P."/>
            <person name="Dekumyoy P."/>
            <person name="Varona S."/>
            <person name="Cuesta I."/>
            <person name="Sumanam S."/>
            <person name="Adisakwattana P."/>
            <person name="Gasser R.B."/>
            <person name="Hernandez-Gonzalez A."/>
            <person name="Young N.D."/>
            <person name="Perteguer M.J."/>
        </authorList>
    </citation>
    <scope>NUCLEOTIDE SEQUENCE [LARGE SCALE GENOMIC DNA]</scope>
    <source>
        <strain evidence="6">AL3</strain>
        <tissue evidence="6">Liver</tissue>
    </source>
</reference>
<dbReference type="InterPro" id="IPR001680">
    <property type="entry name" value="WD40_rpt"/>
</dbReference>
<dbReference type="SUPFAM" id="SSF101908">
    <property type="entry name" value="Putative isomerase YbhE"/>
    <property type="match status" value="1"/>
</dbReference>
<proteinExistence type="inferred from homology"/>
<dbReference type="Proteomes" id="UP001608902">
    <property type="component" value="Unassembled WGS sequence"/>
</dbReference>
<keyword evidence="3" id="KW-0677">Repeat</keyword>
<evidence type="ECO:0000256" key="1">
    <source>
        <dbReference type="ARBA" id="ARBA00005672"/>
    </source>
</evidence>
<comment type="similarity">
    <text evidence="1">Belongs to the WD repeat EIPR1 family.</text>
</comment>
<feature type="domain" description="EIPR1-like beta-propeller" evidence="5">
    <location>
        <begin position="6"/>
        <end position="276"/>
    </location>
</feature>
<dbReference type="InterPro" id="IPR040323">
    <property type="entry name" value="EIPR1"/>
</dbReference>
<dbReference type="AlphaFoldDB" id="A0ABD6EZ13"/>
<sequence length="357" mass="40261">MTEPLSLMYGIDLQTRCLIPVTAEQERTIFLVGTQSLRQDNELCVLEVDDDWLQISKKSFSHPSGEIWYLASSPNDSEMVATCHSSWNGKLETGATLWKMDYEGNAITARASFSSPPNTKRCTSFEFHPDGQKCTIVTDKTLHFNDVENSLKVINSMKTECKGNINTASWNPHSNGSTVAVASDSSVKIIDSRSYSITTVIENAHFPTVRNLDFNPNMQYILATCGDDCKVALWDLRKVQHPLKTLRDHSHWVWSVRFNPIHDQLLLSVGSDARLFLNCIASLSSETLQDVDLVDGVEPMHPRLGDERLEKVEEHEESIYACAWAGNDPWVFASLSFDGRLTISRVKRHHKYAILQL</sequence>
<dbReference type="InterPro" id="IPR059104">
    <property type="entry name" value="Beta-prop_EIPR1-like"/>
</dbReference>
<evidence type="ECO:0000256" key="4">
    <source>
        <dbReference type="PROSITE-ProRule" id="PRU00221"/>
    </source>
</evidence>
<dbReference type="PROSITE" id="PS50082">
    <property type="entry name" value="WD_REPEATS_2"/>
    <property type="match status" value="1"/>
</dbReference>
<evidence type="ECO:0000313" key="7">
    <source>
        <dbReference type="Proteomes" id="UP001608902"/>
    </source>
</evidence>
<dbReference type="PANTHER" id="PTHR14205:SF15">
    <property type="entry name" value="EARP AND GARP COMPLEX-INTERACTING PROTEIN 1"/>
    <property type="match status" value="1"/>
</dbReference>
<dbReference type="PROSITE" id="PS50294">
    <property type="entry name" value="WD_REPEATS_REGION"/>
    <property type="match status" value="1"/>
</dbReference>
<organism evidence="6 7">
    <name type="scientific">Gnathostoma spinigerum</name>
    <dbReference type="NCBI Taxonomy" id="75299"/>
    <lineage>
        <taxon>Eukaryota</taxon>
        <taxon>Metazoa</taxon>
        <taxon>Ecdysozoa</taxon>
        <taxon>Nematoda</taxon>
        <taxon>Chromadorea</taxon>
        <taxon>Rhabditida</taxon>
        <taxon>Spirurina</taxon>
        <taxon>Gnathostomatomorpha</taxon>
        <taxon>Gnathostomatoidea</taxon>
        <taxon>Gnathostomatidae</taxon>
        <taxon>Gnathostoma</taxon>
    </lineage>
</organism>
<feature type="repeat" description="WD" evidence="4">
    <location>
        <begin position="202"/>
        <end position="237"/>
    </location>
</feature>